<evidence type="ECO:0000313" key="2">
    <source>
        <dbReference type="EMBL" id="CAF2094528.1"/>
    </source>
</evidence>
<organism evidence="2">
    <name type="scientific">Brassica napus</name>
    <name type="common">Rape</name>
    <dbReference type="NCBI Taxonomy" id="3708"/>
    <lineage>
        <taxon>Eukaryota</taxon>
        <taxon>Viridiplantae</taxon>
        <taxon>Streptophyta</taxon>
        <taxon>Embryophyta</taxon>
        <taxon>Tracheophyta</taxon>
        <taxon>Spermatophyta</taxon>
        <taxon>Magnoliopsida</taxon>
        <taxon>eudicotyledons</taxon>
        <taxon>Gunneridae</taxon>
        <taxon>Pentapetalae</taxon>
        <taxon>rosids</taxon>
        <taxon>malvids</taxon>
        <taxon>Brassicales</taxon>
        <taxon>Brassicaceae</taxon>
        <taxon>Brassiceae</taxon>
        <taxon>Brassica</taxon>
    </lineage>
</organism>
<proteinExistence type="predicted"/>
<feature type="region of interest" description="Disordered" evidence="1">
    <location>
        <begin position="34"/>
        <end position="56"/>
    </location>
</feature>
<evidence type="ECO:0000256" key="1">
    <source>
        <dbReference type="SAM" id="MobiDB-lite"/>
    </source>
</evidence>
<name>A0A816TC03_BRANA</name>
<dbReference type="EMBL" id="HG994359">
    <property type="protein sequence ID" value="CAF2094528.1"/>
    <property type="molecule type" value="Genomic_DNA"/>
</dbReference>
<gene>
    <name evidence="2" type="ORF">DARMORV10_A05P05910.1</name>
</gene>
<dbReference type="Proteomes" id="UP001295469">
    <property type="component" value="Chromosome A05"/>
</dbReference>
<reference evidence="2" key="1">
    <citation type="submission" date="2021-01" db="EMBL/GenBank/DDBJ databases">
        <authorList>
            <consortium name="Genoscope - CEA"/>
            <person name="William W."/>
        </authorList>
    </citation>
    <scope>NUCLEOTIDE SEQUENCE</scope>
</reference>
<feature type="non-terminal residue" evidence="2">
    <location>
        <position position="104"/>
    </location>
</feature>
<sequence>VRQSEELGEIDETAINMVRTTMEARKAQETELLIETTPVRAPASQRLGPASEPLSAFDRLGPIEHTPGRELNVRSVQPIQKRRTVRVLPKRNTPLSLGLQSVGV</sequence>
<feature type="non-terminal residue" evidence="2">
    <location>
        <position position="1"/>
    </location>
</feature>
<accession>A0A816TC03</accession>
<dbReference type="AlphaFoldDB" id="A0A816TC03"/>
<protein>
    <submittedName>
        <fullName evidence="2">(rape) hypothetical protein</fullName>
    </submittedName>
</protein>